<dbReference type="InterPro" id="IPR050118">
    <property type="entry name" value="Pur/Pyrimidine_PRTase"/>
</dbReference>
<dbReference type="NCBIfam" id="TIGR01744">
    <property type="entry name" value="XPRTase"/>
    <property type="match status" value="1"/>
</dbReference>
<evidence type="ECO:0000259" key="7">
    <source>
        <dbReference type="Pfam" id="PF00156"/>
    </source>
</evidence>
<keyword evidence="9" id="KW-1185">Reference proteome</keyword>
<comment type="function">
    <text evidence="5">Converts the preformed base xanthine, a product of nucleic acid breakdown, to xanthosine 5'-monophosphate (XMP), so it can be reused for RNA or DNA synthesis.</text>
</comment>
<comment type="pathway">
    <text evidence="5">Purine metabolism; XMP biosynthesis via salvage pathway; XMP from xanthine: step 1/1.</text>
</comment>
<dbReference type="eggNOG" id="COG0503">
    <property type="taxonomic scope" value="Bacteria"/>
</dbReference>
<evidence type="ECO:0000256" key="4">
    <source>
        <dbReference type="ARBA" id="ARBA00022726"/>
    </source>
</evidence>
<reference evidence="9" key="1">
    <citation type="submission" date="2009-12" db="EMBL/GenBank/DDBJ databases">
        <title>Sequence of Clostridiales genomosp. BVAB3 str. UPII9-5.</title>
        <authorList>
            <person name="Madupu R."/>
            <person name="Durkin A.S."/>
            <person name="Torralba M."/>
            <person name="Methe B."/>
            <person name="Sutton G.G."/>
            <person name="Strausberg R.L."/>
            <person name="Nelson K.E."/>
        </authorList>
    </citation>
    <scope>NUCLEOTIDE SEQUENCE [LARGE SCALE GENOMIC DNA]</scope>
    <source>
        <strain evidence="9">W1219</strain>
    </source>
</reference>
<dbReference type="OrthoDB" id="9790678at2"/>
<evidence type="ECO:0000256" key="1">
    <source>
        <dbReference type="ARBA" id="ARBA00022490"/>
    </source>
</evidence>
<keyword evidence="2 5" id="KW-0328">Glycosyltransferase</keyword>
<dbReference type="InterPro" id="IPR029057">
    <property type="entry name" value="PRTase-like"/>
</dbReference>
<dbReference type="EMBL" id="ADFR01000002">
    <property type="protein sequence ID" value="EFC06278.1"/>
    <property type="molecule type" value="Genomic_DNA"/>
</dbReference>
<feature type="binding site" evidence="5">
    <location>
        <position position="156"/>
    </location>
    <ligand>
        <name>xanthine</name>
        <dbReference type="ChEBI" id="CHEBI:17712"/>
    </ligand>
</feature>
<dbReference type="Pfam" id="PF00156">
    <property type="entry name" value="Pribosyltran"/>
    <property type="match status" value="1"/>
</dbReference>
<dbReference type="GO" id="GO:0005737">
    <property type="term" value="C:cytoplasm"/>
    <property type="evidence" value="ECO:0007669"/>
    <property type="project" value="UniProtKB-SubCell"/>
</dbReference>
<feature type="binding site" evidence="5">
    <location>
        <position position="27"/>
    </location>
    <ligand>
        <name>xanthine</name>
        <dbReference type="ChEBI" id="CHEBI:17712"/>
    </ligand>
</feature>
<dbReference type="SUPFAM" id="SSF53271">
    <property type="entry name" value="PRTase-like"/>
    <property type="match status" value="1"/>
</dbReference>
<dbReference type="GO" id="GO:0046110">
    <property type="term" value="P:xanthine metabolic process"/>
    <property type="evidence" value="ECO:0007669"/>
    <property type="project" value="UniProtKB-UniRule"/>
</dbReference>
<feature type="binding site" evidence="5">
    <location>
        <position position="20"/>
    </location>
    <ligand>
        <name>xanthine</name>
        <dbReference type="ChEBI" id="CHEBI:17712"/>
    </ligand>
</feature>
<evidence type="ECO:0000313" key="8">
    <source>
        <dbReference type="EMBL" id="EFC06278.1"/>
    </source>
</evidence>
<dbReference type="InterPro" id="IPR010079">
    <property type="entry name" value="Xanthine_PRibTrfase"/>
</dbReference>
<dbReference type="Gene3D" id="3.40.50.2020">
    <property type="match status" value="1"/>
</dbReference>
<dbReference type="GO" id="GO:0032265">
    <property type="term" value="P:XMP salvage"/>
    <property type="evidence" value="ECO:0007669"/>
    <property type="project" value="UniProtKB-UniRule"/>
</dbReference>
<dbReference type="RefSeq" id="WP_006626623.1">
    <property type="nucleotide sequence ID" value="NZ_ADFR01000002.1"/>
</dbReference>
<dbReference type="AlphaFoldDB" id="D2MMK2"/>
<dbReference type="NCBIfam" id="NF006671">
    <property type="entry name" value="PRK09219.1"/>
    <property type="match status" value="1"/>
</dbReference>
<name>D2MMK2_9FIRM</name>
<evidence type="ECO:0000256" key="2">
    <source>
        <dbReference type="ARBA" id="ARBA00022676"/>
    </source>
</evidence>
<comment type="catalytic activity">
    <reaction evidence="5">
        <text>XMP + diphosphate = xanthine + 5-phospho-alpha-D-ribose 1-diphosphate</text>
        <dbReference type="Rhea" id="RHEA:10800"/>
        <dbReference type="ChEBI" id="CHEBI:17712"/>
        <dbReference type="ChEBI" id="CHEBI:33019"/>
        <dbReference type="ChEBI" id="CHEBI:57464"/>
        <dbReference type="ChEBI" id="CHEBI:58017"/>
        <dbReference type="EC" id="2.4.2.22"/>
    </reaction>
</comment>
<dbReference type="HAMAP" id="MF_01184">
    <property type="entry name" value="XPRTase"/>
    <property type="match status" value="1"/>
</dbReference>
<dbReference type="InterPro" id="IPR000836">
    <property type="entry name" value="PRTase_dom"/>
</dbReference>
<comment type="similarity">
    <text evidence="5">Belongs to the purine/pyrimidine phosphoribosyltransferase family. Xpt subfamily.</text>
</comment>
<dbReference type="STRING" id="679192.HMPREF9013_0984"/>
<dbReference type="GO" id="GO:0006166">
    <property type="term" value="P:purine ribonucleoside salvage"/>
    <property type="evidence" value="ECO:0007669"/>
    <property type="project" value="UniProtKB-KW"/>
</dbReference>
<evidence type="ECO:0000256" key="3">
    <source>
        <dbReference type="ARBA" id="ARBA00022679"/>
    </source>
</evidence>
<organism evidence="8 9">
    <name type="scientific">Bulleidia extructa W1219</name>
    <dbReference type="NCBI Taxonomy" id="679192"/>
    <lineage>
        <taxon>Bacteria</taxon>
        <taxon>Bacillati</taxon>
        <taxon>Bacillota</taxon>
        <taxon>Erysipelotrichia</taxon>
        <taxon>Erysipelotrichales</taxon>
        <taxon>Erysipelotrichaceae</taxon>
        <taxon>Bulleidia</taxon>
    </lineage>
</organism>
<dbReference type="GO" id="GO:0000310">
    <property type="term" value="F:xanthine phosphoribosyltransferase activity"/>
    <property type="evidence" value="ECO:0007669"/>
    <property type="project" value="UniProtKB-UniRule"/>
</dbReference>
<dbReference type="PANTHER" id="PTHR43864">
    <property type="entry name" value="HYPOXANTHINE/GUANINE PHOSPHORIBOSYLTRANSFERASE"/>
    <property type="match status" value="1"/>
</dbReference>
<evidence type="ECO:0000313" key="9">
    <source>
        <dbReference type="Proteomes" id="UP000005017"/>
    </source>
</evidence>
<comment type="subcellular location">
    <subcellularLocation>
        <location evidence="5">Cytoplasm</location>
    </subcellularLocation>
</comment>
<gene>
    <name evidence="5 8" type="primary">xpt</name>
    <name evidence="8" type="ORF">HMPREF9013_0984</name>
</gene>
<accession>D2MMK2</accession>
<feature type="domain" description="Phosphoribosyltransferase" evidence="7">
    <location>
        <begin position="23"/>
        <end position="151"/>
    </location>
</feature>
<dbReference type="PANTHER" id="PTHR43864:SF1">
    <property type="entry name" value="XANTHINE PHOSPHORIBOSYLTRANSFERASE"/>
    <property type="match status" value="1"/>
</dbReference>
<sequence length="191" mass="21268">MNLLENRILAEGKIFPGNILKVDSFLNHQIDPILIKQMGKEIADHFMNKEVTKIVTIETSGIAIALTTAFELGVPMIFAKKTKGQNMSDSVYVSHVFSYTKKTESTITIDKQYLNSKDKVLIVDDFLATGQALLGLMDICTQAKAEVSGCGIGIEKVFQSGGNKIREKGYDIYSLAKINHFEKDRVVFENE</sequence>
<comment type="caution">
    <text evidence="8">The sequence shown here is derived from an EMBL/GenBank/DDBJ whole genome shotgun (WGS) entry which is preliminary data.</text>
</comment>
<keyword evidence="4 5" id="KW-0660">Purine salvage</keyword>
<feature type="binding site" evidence="5">
    <location>
        <begin position="128"/>
        <end position="132"/>
    </location>
    <ligand>
        <name>5-phospho-alpha-D-ribose 1-diphosphate</name>
        <dbReference type="ChEBI" id="CHEBI:58017"/>
    </ligand>
</feature>
<evidence type="ECO:0000256" key="5">
    <source>
        <dbReference type="HAMAP-Rule" id="MF_01184"/>
    </source>
</evidence>
<keyword evidence="1 5" id="KW-0963">Cytoplasm</keyword>
<dbReference type="EC" id="2.4.2.22" evidence="5 6"/>
<dbReference type="Proteomes" id="UP000005017">
    <property type="component" value="Unassembled WGS sequence"/>
</dbReference>
<dbReference type="CDD" id="cd06223">
    <property type="entry name" value="PRTases_typeI"/>
    <property type="match status" value="1"/>
</dbReference>
<dbReference type="UniPathway" id="UPA00602">
    <property type="reaction ID" value="UER00658"/>
</dbReference>
<evidence type="ECO:0000256" key="6">
    <source>
        <dbReference type="NCBIfam" id="TIGR01744"/>
    </source>
</evidence>
<keyword evidence="3 5" id="KW-0808">Transferase</keyword>
<proteinExistence type="inferred from homology"/>
<protein>
    <recommendedName>
        <fullName evidence="5 6">Xanthine phosphoribosyltransferase</fullName>
        <shortName evidence="5">XPRTase</shortName>
        <ecNumber evidence="5 6">2.4.2.22</ecNumber>
    </recommendedName>
</protein>
<comment type="subunit">
    <text evidence="5">Homodimer.</text>
</comment>